<feature type="coiled-coil region" evidence="4">
    <location>
        <begin position="48"/>
        <end position="82"/>
    </location>
</feature>
<evidence type="ECO:0000256" key="1">
    <source>
        <dbReference type="ARBA" id="ARBA00005234"/>
    </source>
</evidence>
<keyword evidence="2" id="KW-0645">Protease</keyword>
<evidence type="ECO:0000313" key="7">
    <source>
        <dbReference type="Proteomes" id="UP000321393"/>
    </source>
</evidence>
<dbReference type="SUPFAM" id="SSF54001">
    <property type="entry name" value="Cysteine proteinases"/>
    <property type="match status" value="1"/>
</dbReference>
<accession>A0A5A7U219</accession>
<evidence type="ECO:0000256" key="2">
    <source>
        <dbReference type="ARBA" id="ARBA00022670"/>
    </source>
</evidence>
<evidence type="ECO:0000256" key="4">
    <source>
        <dbReference type="SAM" id="Coils"/>
    </source>
</evidence>
<evidence type="ECO:0000256" key="3">
    <source>
        <dbReference type="ARBA" id="ARBA00022801"/>
    </source>
</evidence>
<organism evidence="6 7">
    <name type="scientific">Cucumis melo var. makuwa</name>
    <name type="common">Oriental melon</name>
    <dbReference type="NCBI Taxonomy" id="1194695"/>
    <lineage>
        <taxon>Eukaryota</taxon>
        <taxon>Viridiplantae</taxon>
        <taxon>Streptophyta</taxon>
        <taxon>Embryophyta</taxon>
        <taxon>Tracheophyta</taxon>
        <taxon>Spermatophyta</taxon>
        <taxon>Magnoliopsida</taxon>
        <taxon>eudicotyledons</taxon>
        <taxon>Gunneridae</taxon>
        <taxon>Pentapetalae</taxon>
        <taxon>rosids</taxon>
        <taxon>fabids</taxon>
        <taxon>Cucurbitales</taxon>
        <taxon>Cucurbitaceae</taxon>
        <taxon>Benincaseae</taxon>
        <taxon>Cucumis</taxon>
    </lineage>
</organism>
<comment type="caution">
    <text evidence="6">The sequence shown here is derived from an EMBL/GenBank/DDBJ whole genome shotgun (WGS) entry which is preliminary data.</text>
</comment>
<dbReference type="Proteomes" id="UP000321393">
    <property type="component" value="Unassembled WGS sequence"/>
</dbReference>
<dbReference type="InterPro" id="IPR038765">
    <property type="entry name" value="Papain-like_cys_pep_sf"/>
</dbReference>
<keyword evidence="3" id="KW-0378">Hydrolase</keyword>
<keyword evidence="4" id="KW-0175">Coiled coil</keyword>
<dbReference type="OrthoDB" id="73076at2759"/>
<dbReference type="EMBL" id="SSTE01011953">
    <property type="protein sequence ID" value="KAA0049923.1"/>
    <property type="molecule type" value="Genomic_DNA"/>
</dbReference>
<protein>
    <submittedName>
        <fullName evidence="6">Ulp1-like peptidase</fullName>
    </submittedName>
</protein>
<sequence>MLRWVCQQSPKSQTISQVFDSPMFIIKAVIEMTPEEEQLKIASDDFKKSKKQKSKTKMKKAIRNLQDRVAVVEGQLNSIKSDIDELKGMMSTILKHIGLQRKGDEGDRKVSEGLVDHTLESKEVDNAKTEDVDTGGTPNWLRMPKDDEHIELKKKDVTEIEPFLTQQPHVRLARRKRASVYLSTPFTTLPKRSVTSTTSTSQSEPIVYDPMHKILDIHLDRLQAWITDKRTYDEHLDALFLFIHLKIKAAGIPSSQNFITADTIFMRILVAKWSLYKECIKENRPFDWEEEYRLVDYVVGSKKDFQDPWASVDYVYSLFNVHGNHWVLLCLDLVSCQVKVWDSLPSLTTAEEMTNILLPIRELVPKLCR</sequence>
<proteinExistence type="inferred from homology"/>
<dbReference type="InterPro" id="IPR003653">
    <property type="entry name" value="Peptidase_C48_C"/>
</dbReference>
<evidence type="ECO:0000259" key="5">
    <source>
        <dbReference type="Pfam" id="PF02902"/>
    </source>
</evidence>
<comment type="similarity">
    <text evidence="1">Belongs to the peptidase C48 family.</text>
</comment>
<feature type="domain" description="Ubiquitin-like protease family profile" evidence="5">
    <location>
        <begin position="261"/>
        <end position="367"/>
    </location>
</feature>
<dbReference type="GO" id="GO:0008234">
    <property type="term" value="F:cysteine-type peptidase activity"/>
    <property type="evidence" value="ECO:0007669"/>
    <property type="project" value="InterPro"/>
</dbReference>
<dbReference type="Pfam" id="PF02902">
    <property type="entry name" value="Peptidase_C48"/>
    <property type="match status" value="1"/>
</dbReference>
<dbReference type="GO" id="GO:0006508">
    <property type="term" value="P:proteolysis"/>
    <property type="evidence" value="ECO:0007669"/>
    <property type="project" value="UniProtKB-KW"/>
</dbReference>
<gene>
    <name evidence="6" type="ORF">E6C27_scaffold13G00820</name>
</gene>
<name>A0A5A7U219_CUCMM</name>
<evidence type="ECO:0000313" key="6">
    <source>
        <dbReference type="EMBL" id="KAA0049923.1"/>
    </source>
</evidence>
<dbReference type="Gene3D" id="3.40.395.10">
    <property type="entry name" value="Adenoviral Proteinase, Chain A"/>
    <property type="match status" value="1"/>
</dbReference>
<reference evidence="6 7" key="1">
    <citation type="submission" date="2019-08" db="EMBL/GenBank/DDBJ databases">
        <title>Draft genome sequences of two oriental melons (Cucumis melo L. var makuwa).</title>
        <authorList>
            <person name="Kwon S.-Y."/>
        </authorList>
    </citation>
    <scope>NUCLEOTIDE SEQUENCE [LARGE SCALE GENOMIC DNA]</scope>
    <source>
        <strain evidence="7">cv. SW 3</strain>
        <tissue evidence="6">Leaf</tissue>
    </source>
</reference>
<dbReference type="AlphaFoldDB" id="A0A5A7U219"/>